<comment type="function">
    <text evidence="5">Responsible for the release of ribosomes from messenger RNA at the termination of protein biosynthesis. May increase the efficiency of translation by recycling ribosomes from one round of translation to another.</text>
</comment>
<dbReference type="GO" id="GO:0006415">
    <property type="term" value="P:translational termination"/>
    <property type="evidence" value="ECO:0007669"/>
    <property type="project" value="UniProtKB-UniRule"/>
</dbReference>
<dbReference type="Gene3D" id="1.10.132.20">
    <property type="entry name" value="Ribosome-recycling factor"/>
    <property type="match status" value="1"/>
</dbReference>
<dbReference type="GO" id="GO:0005737">
    <property type="term" value="C:cytoplasm"/>
    <property type="evidence" value="ECO:0007669"/>
    <property type="project" value="UniProtKB-SubCell"/>
</dbReference>
<dbReference type="InterPro" id="IPR036191">
    <property type="entry name" value="RRF_sf"/>
</dbReference>
<evidence type="ECO:0000313" key="8">
    <source>
        <dbReference type="EMBL" id="HDX29941.1"/>
    </source>
</evidence>
<feature type="coiled-coil region" evidence="6">
    <location>
        <begin position="125"/>
        <end position="173"/>
    </location>
</feature>
<accession>A0A7C1JFA1</accession>
<sequence>MIHDVIADARERMDKAIEALRHDLMTIRTGRASPALVEHIPVDYYGVPTPLQQLATISVPEAQQILIRPYTRGDIPAIEKAIAKSDLGLTPTNDGQVIRLTIPPLNEERRRELTKLVNKRGEEARVAIRNIRRDANKDLAELEKESLISEDERKRAEEKIQELTDQHIKRVDEIVKEKDAEIMTV</sequence>
<dbReference type="HAMAP" id="MF_00040">
    <property type="entry name" value="RRF"/>
    <property type="match status" value="1"/>
</dbReference>
<comment type="caution">
    <text evidence="8">The sequence shown here is derived from an EMBL/GenBank/DDBJ whole genome shotgun (WGS) entry which is preliminary data.</text>
</comment>
<dbReference type="GO" id="GO:0043023">
    <property type="term" value="F:ribosomal large subunit binding"/>
    <property type="evidence" value="ECO:0007669"/>
    <property type="project" value="TreeGrafter"/>
</dbReference>
<dbReference type="FunFam" id="3.30.1360.40:FF:000001">
    <property type="entry name" value="Ribosome-recycling factor"/>
    <property type="match status" value="1"/>
</dbReference>
<dbReference type="NCBIfam" id="TIGR00496">
    <property type="entry name" value="frr"/>
    <property type="match status" value="1"/>
</dbReference>
<dbReference type="EMBL" id="DSMG01000004">
    <property type="protein sequence ID" value="HDX29941.1"/>
    <property type="molecule type" value="Genomic_DNA"/>
</dbReference>
<evidence type="ECO:0000256" key="5">
    <source>
        <dbReference type="HAMAP-Rule" id="MF_00040"/>
    </source>
</evidence>
<proteinExistence type="inferred from homology"/>
<dbReference type="Gene3D" id="3.30.1360.40">
    <property type="match status" value="1"/>
</dbReference>
<evidence type="ECO:0000256" key="1">
    <source>
        <dbReference type="ARBA" id="ARBA00004496"/>
    </source>
</evidence>
<gene>
    <name evidence="5" type="primary">frr</name>
    <name evidence="8" type="ORF">ENQ20_00430</name>
</gene>
<comment type="similarity">
    <text evidence="2 5">Belongs to the RRF family.</text>
</comment>
<keyword evidence="3 5" id="KW-0963">Cytoplasm</keyword>
<keyword evidence="4 5" id="KW-0648">Protein biosynthesis</keyword>
<evidence type="ECO:0000256" key="4">
    <source>
        <dbReference type="ARBA" id="ARBA00022917"/>
    </source>
</evidence>
<dbReference type="AlphaFoldDB" id="A0A7C1JFA1"/>
<name>A0A7C1JFA1_9CHLR</name>
<reference evidence="8" key="1">
    <citation type="journal article" date="2020" name="mSystems">
        <title>Genome- and Community-Level Interaction Insights into Carbon Utilization and Element Cycling Functions of Hydrothermarchaeota in Hydrothermal Sediment.</title>
        <authorList>
            <person name="Zhou Z."/>
            <person name="Liu Y."/>
            <person name="Xu W."/>
            <person name="Pan J."/>
            <person name="Luo Z.H."/>
            <person name="Li M."/>
        </authorList>
    </citation>
    <scope>NUCLEOTIDE SEQUENCE [LARGE SCALE GENOMIC DNA]</scope>
    <source>
        <strain evidence="8">SpSt-289</strain>
    </source>
</reference>
<dbReference type="InterPro" id="IPR023584">
    <property type="entry name" value="Ribosome_recyc_fac_dom"/>
</dbReference>
<comment type="subcellular location">
    <subcellularLocation>
        <location evidence="1 5">Cytoplasm</location>
    </subcellularLocation>
</comment>
<dbReference type="FunFam" id="1.10.132.20:FF:000001">
    <property type="entry name" value="Ribosome-recycling factor"/>
    <property type="match status" value="1"/>
</dbReference>
<evidence type="ECO:0000259" key="7">
    <source>
        <dbReference type="Pfam" id="PF01765"/>
    </source>
</evidence>
<dbReference type="PANTHER" id="PTHR20982:SF3">
    <property type="entry name" value="MITOCHONDRIAL RIBOSOME RECYCLING FACTOR PSEUDO 1"/>
    <property type="match status" value="1"/>
</dbReference>
<dbReference type="Pfam" id="PF01765">
    <property type="entry name" value="RRF"/>
    <property type="match status" value="1"/>
</dbReference>
<dbReference type="InterPro" id="IPR002661">
    <property type="entry name" value="Ribosome_recyc_fac"/>
</dbReference>
<keyword evidence="6" id="KW-0175">Coiled coil</keyword>
<feature type="domain" description="Ribosome recycling factor" evidence="7">
    <location>
        <begin position="20"/>
        <end position="183"/>
    </location>
</feature>
<dbReference type="SUPFAM" id="SSF55194">
    <property type="entry name" value="Ribosome recycling factor, RRF"/>
    <property type="match status" value="1"/>
</dbReference>
<dbReference type="CDD" id="cd00520">
    <property type="entry name" value="RRF"/>
    <property type="match status" value="1"/>
</dbReference>
<dbReference type="PANTHER" id="PTHR20982">
    <property type="entry name" value="RIBOSOME RECYCLING FACTOR"/>
    <property type="match status" value="1"/>
</dbReference>
<organism evidence="8">
    <name type="scientific">Caldilinea aerophila</name>
    <dbReference type="NCBI Taxonomy" id="133453"/>
    <lineage>
        <taxon>Bacteria</taxon>
        <taxon>Bacillati</taxon>
        <taxon>Chloroflexota</taxon>
        <taxon>Caldilineae</taxon>
        <taxon>Caldilineales</taxon>
        <taxon>Caldilineaceae</taxon>
        <taxon>Caldilinea</taxon>
    </lineage>
</organism>
<evidence type="ECO:0000256" key="6">
    <source>
        <dbReference type="SAM" id="Coils"/>
    </source>
</evidence>
<protein>
    <recommendedName>
        <fullName evidence="5">Ribosome-recycling factor</fullName>
        <shortName evidence="5">RRF</shortName>
    </recommendedName>
    <alternativeName>
        <fullName evidence="5">Ribosome-releasing factor</fullName>
    </alternativeName>
</protein>
<evidence type="ECO:0000256" key="2">
    <source>
        <dbReference type="ARBA" id="ARBA00005912"/>
    </source>
</evidence>
<evidence type="ECO:0000256" key="3">
    <source>
        <dbReference type="ARBA" id="ARBA00022490"/>
    </source>
</evidence>